<evidence type="ECO:0000256" key="3">
    <source>
        <dbReference type="ARBA" id="ARBA00023125"/>
    </source>
</evidence>
<dbReference type="InterPro" id="IPR036388">
    <property type="entry name" value="WH-like_DNA-bd_sf"/>
</dbReference>
<dbReference type="Pfam" id="PF00126">
    <property type="entry name" value="HTH_1"/>
    <property type="match status" value="1"/>
</dbReference>
<evidence type="ECO:0000259" key="5">
    <source>
        <dbReference type="PROSITE" id="PS50931"/>
    </source>
</evidence>
<dbReference type="SUPFAM" id="SSF46785">
    <property type="entry name" value="Winged helix' DNA-binding domain"/>
    <property type="match status" value="1"/>
</dbReference>
<protein>
    <submittedName>
        <fullName evidence="6">HTH-type transcriptional regulator GltC</fullName>
    </submittedName>
</protein>
<sequence length="308" mass="33953">MNDVNQRRLRYFHEVLTLGSIRAAADRLNTAPSVITRQIRLLEEEVGSVLFERAPQGMVPTEAAHHLLEYWRGCQTQKQHLEDQLNQMRGLERGHVRVAIGEGFVDSLMDDVLGEFSDRYPKLEVVVSVVSVSDVVAEVIDDIAHVGLAYNPPVAADAHCRVSVPHPVKLLVGASHPLARRKGPVTLDQVLAHPLALMSKDFGLGQLIQAVMYAEKVRVAPTLTANSLVVLKRFLRAGKGVTFAPEFGAVRELASGELVARPIHHPMFQAAQAKLLVRAGRPLSPAADTLRKWMLSRMTAFARARIVD</sequence>
<dbReference type="InterPro" id="IPR000847">
    <property type="entry name" value="LysR_HTH_N"/>
</dbReference>
<feature type="domain" description="HTH lysR-type" evidence="5">
    <location>
        <begin position="4"/>
        <end position="61"/>
    </location>
</feature>
<keyword evidence="4" id="KW-0804">Transcription</keyword>
<dbReference type="PANTHER" id="PTHR30419:SF8">
    <property type="entry name" value="NITROGEN ASSIMILATION TRANSCRIPTIONAL ACTIVATOR-RELATED"/>
    <property type="match status" value="1"/>
</dbReference>
<dbReference type="RefSeq" id="WP_223989323.1">
    <property type="nucleotide sequence ID" value="NZ_CAJZAG010000005.1"/>
</dbReference>
<keyword evidence="2" id="KW-0805">Transcription regulation</keyword>
<dbReference type="Gene3D" id="3.40.190.290">
    <property type="match status" value="1"/>
</dbReference>
<dbReference type="SUPFAM" id="SSF53850">
    <property type="entry name" value="Periplasmic binding protein-like II"/>
    <property type="match status" value="1"/>
</dbReference>
<dbReference type="InterPro" id="IPR005119">
    <property type="entry name" value="LysR_subst-bd"/>
</dbReference>
<dbReference type="Gene3D" id="1.10.10.10">
    <property type="entry name" value="Winged helix-like DNA-binding domain superfamily/Winged helix DNA-binding domain"/>
    <property type="match status" value="1"/>
</dbReference>
<keyword evidence="7" id="KW-1185">Reference proteome</keyword>
<reference evidence="6 7" key="1">
    <citation type="submission" date="2021-08" db="EMBL/GenBank/DDBJ databases">
        <authorList>
            <person name="Peeters C."/>
        </authorList>
    </citation>
    <scope>NUCLEOTIDE SEQUENCE [LARGE SCALE GENOMIC DNA]</scope>
    <source>
        <strain evidence="6 7">LMG 32289</strain>
    </source>
</reference>
<evidence type="ECO:0000256" key="1">
    <source>
        <dbReference type="ARBA" id="ARBA00009437"/>
    </source>
</evidence>
<dbReference type="PROSITE" id="PS50931">
    <property type="entry name" value="HTH_LYSR"/>
    <property type="match status" value="1"/>
</dbReference>
<dbReference type="InterPro" id="IPR036390">
    <property type="entry name" value="WH_DNA-bd_sf"/>
</dbReference>
<dbReference type="EMBL" id="CAJZAG010000005">
    <property type="protein sequence ID" value="CAG9173591.1"/>
    <property type="molecule type" value="Genomic_DNA"/>
</dbReference>
<accession>A0ABM8X135</accession>
<organism evidence="6 7">
    <name type="scientific">Cupriavidus pampae</name>
    <dbReference type="NCBI Taxonomy" id="659251"/>
    <lineage>
        <taxon>Bacteria</taxon>
        <taxon>Pseudomonadati</taxon>
        <taxon>Pseudomonadota</taxon>
        <taxon>Betaproteobacteria</taxon>
        <taxon>Burkholderiales</taxon>
        <taxon>Burkholderiaceae</taxon>
        <taxon>Cupriavidus</taxon>
    </lineage>
</organism>
<evidence type="ECO:0000256" key="4">
    <source>
        <dbReference type="ARBA" id="ARBA00023163"/>
    </source>
</evidence>
<comment type="caution">
    <text evidence="6">The sequence shown here is derived from an EMBL/GenBank/DDBJ whole genome shotgun (WGS) entry which is preliminary data.</text>
</comment>
<evidence type="ECO:0000313" key="6">
    <source>
        <dbReference type="EMBL" id="CAG9173591.1"/>
    </source>
</evidence>
<gene>
    <name evidence="6" type="primary">gltC_4</name>
    <name evidence="6" type="ORF">LMG32289_02914</name>
</gene>
<dbReference type="InterPro" id="IPR050950">
    <property type="entry name" value="HTH-type_LysR_regulators"/>
</dbReference>
<name>A0ABM8X135_9BURK</name>
<dbReference type="Pfam" id="PF03466">
    <property type="entry name" value="LysR_substrate"/>
    <property type="match status" value="1"/>
</dbReference>
<evidence type="ECO:0000313" key="7">
    <source>
        <dbReference type="Proteomes" id="UP000706525"/>
    </source>
</evidence>
<comment type="similarity">
    <text evidence="1">Belongs to the LysR transcriptional regulatory family.</text>
</comment>
<keyword evidence="3" id="KW-0238">DNA-binding</keyword>
<evidence type="ECO:0000256" key="2">
    <source>
        <dbReference type="ARBA" id="ARBA00023015"/>
    </source>
</evidence>
<dbReference type="Proteomes" id="UP000706525">
    <property type="component" value="Unassembled WGS sequence"/>
</dbReference>
<proteinExistence type="inferred from homology"/>
<dbReference type="PANTHER" id="PTHR30419">
    <property type="entry name" value="HTH-TYPE TRANSCRIPTIONAL REGULATOR YBHD"/>
    <property type="match status" value="1"/>
</dbReference>